<dbReference type="OrthoDB" id="446173at2759"/>
<name>A0A8S3UL25_MYTED</name>
<protein>
    <submittedName>
        <fullName evidence="2">Uncharacterized protein</fullName>
    </submittedName>
</protein>
<comment type="caution">
    <text evidence="2">The sequence shown here is derived from an EMBL/GenBank/DDBJ whole genome shotgun (WGS) entry which is preliminary data.</text>
</comment>
<reference evidence="2" key="1">
    <citation type="submission" date="2021-03" db="EMBL/GenBank/DDBJ databases">
        <authorList>
            <person name="Bekaert M."/>
        </authorList>
    </citation>
    <scope>NUCLEOTIDE SEQUENCE</scope>
</reference>
<keyword evidence="3" id="KW-1185">Reference proteome</keyword>
<proteinExistence type="predicted"/>
<evidence type="ECO:0000313" key="2">
    <source>
        <dbReference type="EMBL" id="CAG2246804.1"/>
    </source>
</evidence>
<keyword evidence="1" id="KW-1133">Transmembrane helix</keyword>
<evidence type="ECO:0000256" key="1">
    <source>
        <dbReference type="SAM" id="Phobius"/>
    </source>
</evidence>
<keyword evidence="1" id="KW-0472">Membrane</keyword>
<accession>A0A8S3UL25</accession>
<sequence length="188" mass="21107">MVYHLLCKTTVNGWRLFQYRVTGLHGHHGQFVMLAIVVIFRVDHVKCNDPLPSEYDLYCNGSSMETKMCNTTSTLGSVEKTDNEKRYSAGVVAGVAIGCIIITIVVMLLGLYAVLRLRIYKQSANQSSKPEESYDDLKINQTTGAYSVYTNQNNTQTVISKTNNRQSNVPGDTYDNLGQDFYENISQK</sequence>
<dbReference type="AlphaFoldDB" id="A0A8S3UL25"/>
<evidence type="ECO:0000313" key="3">
    <source>
        <dbReference type="Proteomes" id="UP000683360"/>
    </source>
</evidence>
<keyword evidence="1" id="KW-0812">Transmembrane</keyword>
<dbReference type="Proteomes" id="UP000683360">
    <property type="component" value="Unassembled WGS sequence"/>
</dbReference>
<feature type="transmembrane region" description="Helical" evidence="1">
    <location>
        <begin position="87"/>
        <end position="115"/>
    </location>
</feature>
<organism evidence="2 3">
    <name type="scientific">Mytilus edulis</name>
    <name type="common">Blue mussel</name>
    <dbReference type="NCBI Taxonomy" id="6550"/>
    <lineage>
        <taxon>Eukaryota</taxon>
        <taxon>Metazoa</taxon>
        <taxon>Spiralia</taxon>
        <taxon>Lophotrochozoa</taxon>
        <taxon>Mollusca</taxon>
        <taxon>Bivalvia</taxon>
        <taxon>Autobranchia</taxon>
        <taxon>Pteriomorphia</taxon>
        <taxon>Mytilida</taxon>
        <taxon>Mytiloidea</taxon>
        <taxon>Mytilidae</taxon>
        <taxon>Mytilinae</taxon>
        <taxon>Mytilus</taxon>
    </lineage>
</organism>
<dbReference type="EMBL" id="CAJPWZ010002883">
    <property type="protein sequence ID" value="CAG2246804.1"/>
    <property type="molecule type" value="Genomic_DNA"/>
</dbReference>
<gene>
    <name evidence="2" type="ORF">MEDL_58778</name>
</gene>